<reference evidence="3 4" key="1">
    <citation type="submission" date="2020-04" db="EMBL/GenBank/DDBJ databases">
        <title>MicrobeNet Type strains.</title>
        <authorList>
            <person name="Nicholson A.C."/>
        </authorList>
    </citation>
    <scope>NUCLEOTIDE SEQUENCE [LARGE SCALE GENOMIC DNA]</scope>
    <source>
        <strain evidence="3 4">ATCC 23612</strain>
    </source>
</reference>
<dbReference type="AlphaFoldDB" id="A0A7X6RSA3"/>
<comment type="caution">
    <text evidence="3">The sequence shown here is derived from an EMBL/GenBank/DDBJ whole genome shotgun (WGS) entry which is preliminary data.</text>
</comment>
<gene>
    <name evidence="3" type="ORF">HGB44_20820</name>
</gene>
<protein>
    <submittedName>
        <fullName evidence="3">Uncharacterized protein</fullName>
    </submittedName>
</protein>
<evidence type="ECO:0000313" key="3">
    <source>
        <dbReference type="EMBL" id="NKZ00092.1"/>
    </source>
</evidence>
<proteinExistence type="predicted"/>
<feature type="region of interest" description="Disordered" evidence="1">
    <location>
        <begin position="26"/>
        <end position="89"/>
    </location>
</feature>
<evidence type="ECO:0000313" key="4">
    <source>
        <dbReference type="Proteomes" id="UP000553209"/>
    </source>
</evidence>
<feature type="compositionally biased region" description="Acidic residues" evidence="1">
    <location>
        <begin position="70"/>
        <end position="87"/>
    </location>
</feature>
<dbReference type="EMBL" id="JAAXPG010000020">
    <property type="protein sequence ID" value="NKZ00092.1"/>
    <property type="molecule type" value="Genomic_DNA"/>
</dbReference>
<keyword evidence="4" id="KW-1185">Reference proteome</keyword>
<feature type="chain" id="PRO_5038337702" evidence="2">
    <location>
        <begin position="20"/>
        <end position="244"/>
    </location>
</feature>
<evidence type="ECO:0000256" key="2">
    <source>
        <dbReference type="SAM" id="SignalP"/>
    </source>
</evidence>
<dbReference type="Gene3D" id="3.40.1000.10">
    <property type="entry name" value="Mog1/PsbP, alpha/beta/alpha sandwich"/>
    <property type="match status" value="1"/>
</dbReference>
<keyword evidence="2" id="KW-0732">Signal</keyword>
<sequence>MNISALVLVSLLVVLVVLAAGVYANAPDTNAPDGNGSPLAGGTGATEPPETPPETPDEDGCADGLGGEHCDDEASPAEEDPAAEDPVPEGYELHEDARGFAFYLPEGWQRDDEGLSEDIFYYQGSRNRLIRITDFGGAHDSPEKAMQALEADHQDRPGYSVHERSRRYLGRESLNMEIDYAYHLNYLYEHPELGPRDVYARTFLGGDGKVYMVSAAGPQDDWGPTEKLYARAADSFCVADYDCP</sequence>
<feature type="signal peptide" evidence="2">
    <location>
        <begin position="1"/>
        <end position="19"/>
    </location>
</feature>
<name>A0A7X6RSA3_9ACTN</name>
<accession>A0A7X6RSA3</accession>
<dbReference type="SUPFAM" id="SSF55724">
    <property type="entry name" value="Mog1p/PsbP-like"/>
    <property type="match status" value="1"/>
</dbReference>
<dbReference type="Proteomes" id="UP000553209">
    <property type="component" value="Unassembled WGS sequence"/>
</dbReference>
<dbReference type="InterPro" id="IPR016123">
    <property type="entry name" value="Mog1/PsbP_a/b/a-sand"/>
</dbReference>
<evidence type="ECO:0000256" key="1">
    <source>
        <dbReference type="SAM" id="MobiDB-lite"/>
    </source>
</evidence>
<organism evidence="3 4">
    <name type="scientific">Nocardiopsis alborubida</name>
    <dbReference type="NCBI Taxonomy" id="146802"/>
    <lineage>
        <taxon>Bacteria</taxon>
        <taxon>Bacillati</taxon>
        <taxon>Actinomycetota</taxon>
        <taxon>Actinomycetes</taxon>
        <taxon>Streptosporangiales</taxon>
        <taxon>Nocardiopsidaceae</taxon>
        <taxon>Nocardiopsis</taxon>
    </lineage>
</organism>